<comment type="subcellular location">
    <subcellularLocation>
        <location evidence="1">Cell membrane</location>
        <topology evidence="1">Multi-pass membrane protein</topology>
    </subcellularLocation>
</comment>
<comment type="caution">
    <text evidence="12">The sequence shown here is derived from an EMBL/GenBank/DDBJ whole genome shotgun (WGS) entry which is preliminary data.</text>
</comment>
<dbReference type="GO" id="GO:0016887">
    <property type="term" value="F:ATP hydrolysis activity"/>
    <property type="evidence" value="ECO:0007669"/>
    <property type="project" value="InterPro"/>
</dbReference>
<proteinExistence type="inferred from homology"/>
<dbReference type="InterPro" id="IPR003593">
    <property type="entry name" value="AAA+_ATPase"/>
</dbReference>
<keyword evidence="4" id="KW-0547">Nucleotide-binding</keyword>
<evidence type="ECO:0000256" key="9">
    <source>
        <dbReference type="SAM" id="Phobius"/>
    </source>
</evidence>
<dbReference type="PROSITE" id="PS50929">
    <property type="entry name" value="ABC_TM1F"/>
    <property type="match status" value="1"/>
</dbReference>
<dbReference type="InterPro" id="IPR003439">
    <property type="entry name" value="ABC_transporter-like_ATP-bd"/>
</dbReference>
<dbReference type="GO" id="GO:0005886">
    <property type="term" value="C:plasma membrane"/>
    <property type="evidence" value="ECO:0007669"/>
    <property type="project" value="UniProtKB-SubCell"/>
</dbReference>
<dbReference type="InterPro" id="IPR027417">
    <property type="entry name" value="P-loop_NTPase"/>
</dbReference>
<evidence type="ECO:0000256" key="4">
    <source>
        <dbReference type="ARBA" id="ARBA00022741"/>
    </source>
</evidence>
<keyword evidence="3 9" id="KW-0812">Transmembrane</keyword>
<feature type="transmembrane region" description="Helical" evidence="9">
    <location>
        <begin position="185"/>
        <end position="203"/>
    </location>
</feature>
<keyword evidence="6 9" id="KW-1133">Transmembrane helix</keyword>
<keyword evidence="7 9" id="KW-0472">Membrane</keyword>
<keyword evidence="5 12" id="KW-0067">ATP-binding</keyword>
<dbReference type="InterPro" id="IPR036640">
    <property type="entry name" value="ABC1_TM_sf"/>
</dbReference>
<evidence type="ECO:0000256" key="2">
    <source>
        <dbReference type="ARBA" id="ARBA00005417"/>
    </source>
</evidence>
<accession>A0A2T4Z302</accession>
<comment type="similarity">
    <text evidence="2">Belongs to the ABC transporter superfamily.</text>
</comment>
<evidence type="ECO:0000259" key="10">
    <source>
        <dbReference type="PROSITE" id="PS50893"/>
    </source>
</evidence>
<evidence type="ECO:0000256" key="1">
    <source>
        <dbReference type="ARBA" id="ARBA00004651"/>
    </source>
</evidence>
<dbReference type="FunFam" id="3.40.50.300:FF:000218">
    <property type="entry name" value="Multidrug ABC transporter ATP-binding protein"/>
    <property type="match status" value="1"/>
</dbReference>
<dbReference type="SMART" id="SM00382">
    <property type="entry name" value="AAA"/>
    <property type="match status" value="1"/>
</dbReference>
<keyword evidence="13" id="KW-1185">Reference proteome</keyword>
<evidence type="ECO:0000256" key="8">
    <source>
        <dbReference type="ARBA" id="ARBA00024725"/>
    </source>
</evidence>
<dbReference type="PROSITE" id="PS00211">
    <property type="entry name" value="ABC_TRANSPORTER_1"/>
    <property type="match status" value="1"/>
</dbReference>
<sequence length="615" mass="66751">MLRYLETRVDPVAAPPGEGPPAGLIAFFWYFISQAKWLFAALFVVGIAAALVETAIPYFIGRLVAILTSTPREELFATAWPTFATMLGVVLVARPAILFVQRAISNHGISGPLNTLTRWQSHHHVIRQSLGFFQNDFAGRIANHVMQAGGGVRETALATMRSVLHILFYGVAATGLMLAQDWRLALPILVWVVLYVTLLTAMVPKLRDRSREASAKRSAVTGKVVDGYTNIQTVKLFARTADEDRYIRDAMLEMNTAFLAQHRVNTLFTVLLNLLNAALLAAVGTLAVVQWQAGRVEIGAVAMVLPLTIQLISMSGWVAAEIQGIFENVGVVQESMGSIARPITMRDAPQARPLAVTGGGITFDRVTFGYGRKDRPVIDALSLTIRPGEKVGLVGRSGAGKSTLVNLMLRFHDVEEGAIRIDGQDVREVTQESLRQAVSVVTQDTSLLHRSIRDNILYGRPDASEAELEAAARQAHADSFIPGLRDIAGRTGYDAHVGERGVKLSGGQRQRIAIARVILKDAPILVLDEATAALDSEVEAAIQESLGDLMEGKTVLAIAHRLSTLKIMDRLVVIDGGRIVEEGSHDALIARRGLYAQLWARQSGGFLADLTEAAE</sequence>
<dbReference type="InterPro" id="IPR017871">
    <property type="entry name" value="ABC_transporter-like_CS"/>
</dbReference>
<evidence type="ECO:0000256" key="6">
    <source>
        <dbReference type="ARBA" id="ARBA00022989"/>
    </source>
</evidence>
<feature type="transmembrane region" description="Helical" evidence="9">
    <location>
        <begin position="80"/>
        <end position="100"/>
    </location>
</feature>
<feature type="domain" description="ABC transmembrane type-1" evidence="11">
    <location>
        <begin position="40"/>
        <end position="319"/>
    </location>
</feature>
<evidence type="ECO:0000256" key="7">
    <source>
        <dbReference type="ARBA" id="ARBA00023136"/>
    </source>
</evidence>
<feature type="transmembrane region" description="Helical" evidence="9">
    <location>
        <begin position="37"/>
        <end position="60"/>
    </location>
</feature>
<protein>
    <submittedName>
        <fullName evidence="12">ATP-binding cassette subfamily B multidrug efflux pump</fullName>
    </submittedName>
</protein>
<dbReference type="SUPFAM" id="SSF52540">
    <property type="entry name" value="P-loop containing nucleoside triphosphate hydrolases"/>
    <property type="match status" value="1"/>
</dbReference>
<dbReference type="AlphaFoldDB" id="A0A2T4Z302"/>
<evidence type="ECO:0000256" key="3">
    <source>
        <dbReference type="ARBA" id="ARBA00022692"/>
    </source>
</evidence>
<evidence type="ECO:0000259" key="11">
    <source>
        <dbReference type="PROSITE" id="PS50929"/>
    </source>
</evidence>
<name>A0A2T4Z302_9HYPH</name>
<dbReference type="PROSITE" id="PS50893">
    <property type="entry name" value="ABC_TRANSPORTER_2"/>
    <property type="match status" value="1"/>
</dbReference>
<dbReference type="EMBL" id="PZZL01000005">
    <property type="protein sequence ID" value="PTM55157.1"/>
    <property type="molecule type" value="Genomic_DNA"/>
</dbReference>
<dbReference type="Pfam" id="PF00005">
    <property type="entry name" value="ABC_tran"/>
    <property type="match status" value="1"/>
</dbReference>
<feature type="domain" description="ABC transporter" evidence="10">
    <location>
        <begin position="361"/>
        <end position="601"/>
    </location>
</feature>
<gene>
    <name evidence="12" type="ORF">C8P69_105310</name>
</gene>
<dbReference type="Pfam" id="PF00664">
    <property type="entry name" value="ABC_membrane"/>
    <property type="match status" value="1"/>
</dbReference>
<organism evidence="12 13">
    <name type="scientific">Phreatobacter oligotrophus</name>
    <dbReference type="NCBI Taxonomy" id="1122261"/>
    <lineage>
        <taxon>Bacteria</taxon>
        <taxon>Pseudomonadati</taxon>
        <taxon>Pseudomonadota</taxon>
        <taxon>Alphaproteobacteria</taxon>
        <taxon>Hyphomicrobiales</taxon>
        <taxon>Phreatobacteraceae</taxon>
        <taxon>Phreatobacter</taxon>
    </lineage>
</organism>
<dbReference type="GO" id="GO:0005524">
    <property type="term" value="F:ATP binding"/>
    <property type="evidence" value="ECO:0007669"/>
    <property type="project" value="UniProtKB-KW"/>
</dbReference>
<feature type="transmembrane region" description="Helical" evidence="9">
    <location>
        <begin position="270"/>
        <end position="292"/>
    </location>
</feature>
<evidence type="ECO:0000256" key="5">
    <source>
        <dbReference type="ARBA" id="ARBA00022840"/>
    </source>
</evidence>
<dbReference type="Gene3D" id="1.20.1560.10">
    <property type="entry name" value="ABC transporter type 1, transmembrane domain"/>
    <property type="match status" value="1"/>
</dbReference>
<dbReference type="SUPFAM" id="SSF90123">
    <property type="entry name" value="ABC transporter transmembrane region"/>
    <property type="match status" value="1"/>
</dbReference>
<dbReference type="InterPro" id="IPR011527">
    <property type="entry name" value="ABC1_TM_dom"/>
</dbReference>
<dbReference type="GO" id="GO:0015421">
    <property type="term" value="F:ABC-type oligopeptide transporter activity"/>
    <property type="evidence" value="ECO:0007669"/>
    <property type="project" value="TreeGrafter"/>
</dbReference>
<feature type="transmembrane region" description="Helical" evidence="9">
    <location>
        <begin position="162"/>
        <end position="179"/>
    </location>
</feature>
<dbReference type="PANTHER" id="PTHR43394:SF1">
    <property type="entry name" value="ATP-BINDING CASSETTE SUB-FAMILY B MEMBER 10, MITOCHONDRIAL"/>
    <property type="match status" value="1"/>
</dbReference>
<dbReference type="CDD" id="cd07346">
    <property type="entry name" value="ABC_6TM_exporters"/>
    <property type="match status" value="1"/>
</dbReference>
<reference evidence="12 13" key="1">
    <citation type="submission" date="2018-04" db="EMBL/GenBank/DDBJ databases">
        <title>Genomic Encyclopedia of Archaeal and Bacterial Type Strains, Phase II (KMG-II): from individual species to whole genera.</title>
        <authorList>
            <person name="Goeker M."/>
        </authorList>
    </citation>
    <scope>NUCLEOTIDE SEQUENCE [LARGE SCALE GENOMIC DNA]</scope>
    <source>
        <strain evidence="12 13">DSM 25521</strain>
    </source>
</reference>
<comment type="function">
    <text evidence="8">Part of an ABC transporter complex. Transmembrane domains (TMD) form a pore in the inner membrane and the ATP-binding domain (NBD) is responsible for energy generation.</text>
</comment>
<dbReference type="Gene3D" id="3.40.50.300">
    <property type="entry name" value="P-loop containing nucleotide triphosphate hydrolases"/>
    <property type="match status" value="1"/>
</dbReference>
<dbReference type="OrthoDB" id="5288404at2"/>
<dbReference type="RefSeq" id="WP_108177994.1">
    <property type="nucleotide sequence ID" value="NZ_PZZL01000005.1"/>
</dbReference>
<evidence type="ECO:0000313" key="13">
    <source>
        <dbReference type="Proteomes" id="UP000241808"/>
    </source>
</evidence>
<dbReference type="InterPro" id="IPR039421">
    <property type="entry name" value="Type_1_exporter"/>
</dbReference>
<evidence type="ECO:0000313" key="12">
    <source>
        <dbReference type="EMBL" id="PTM55157.1"/>
    </source>
</evidence>
<dbReference type="Proteomes" id="UP000241808">
    <property type="component" value="Unassembled WGS sequence"/>
</dbReference>
<dbReference type="PANTHER" id="PTHR43394">
    <property type="entry name" value="ATP-DEPENDENT PERMEASE MDL1, MITOCHONDRIAL"/>
    <property type="match status" value="1"/>
</dbReference>